<evidence type="ECO:0000313" key="7">
    <source>
        <dbReference type="Proteomes" id="UP000031586"/>
    </source>
</evidence>
<gene>
    <name evidence="6" type="ORF">H735_14340</name>
</gene>
<dbReference type="SUPFAM" id="SSF53850">
    <property type="entry name" value="Periplasmic binding protein-like II"/>
    <property type="match status" value="1"/>
</dbReference>
<dbReference type="Proteomes" id="UP000031586">
    <property type="component" value="Unassembled WGS sequence"/>
</dbReference>
<reference evidence="6 7" key="1">
    <citation type="submission" date="2014-07" db="EMBL/GenBank/DDBJ databases">
        <title>Unique and conserved regions in Vibrio harveyi and related species in comparison with the shrimp pathogen Vibrio harveyi CAIM 1792.</title>
        <authorList>
            <person name="Espinoza-Valles I."/>
            <person name="Vora G."/>
            <person name="Leekitcharoenphon P."/>
            <person name="Ussery D."/>
            <person name="Hoj L."/>
            <person name="Gomez-Gil B."/>
        </authorList>
    </citation>
    <scope>NUCLEOTIDE SEQUENCE [LARGE SCALE GENOMIC DNA]</scope>
    <source>
        <strain evidence="7">CAIM 1854 / LMG 25443</strain>
    </source>
</reference>
<proteinExistence type="inferred from homology"/>
<dbReference type="FunFam" id="3.40.190.290:FF:000001">
    <property type="entry name" value="Transcriptional regulator, LysR family"/>
    <property type="match status" value="1"/>
</dbReference>
<dbReference type="GO" id="GO:0003700">
    <property type="term" value="F:DNA-binding transcription factor activity"/>
    <property type="evidence" value="ECO:0007669"/>
    <property type="project" value="InterPro"/>
</dbReference>
<keyword evidence="3" id="KW-0238">DNA-binding</keyword>
<dbReference type="GO" id="GO:0043565">
    <property type="term" value="F:sequence-specific DNA binding"/>
    <property type="evidence" value="ECO:0007669"/>
    <property type="project" value="TreeGrafter"/>
</dbReference>
<dbReference type="GO" id="GO:0006351">
    <property type="term" value="P:DNA-templated transcription"/>
    <property type="evidence" value="ECO:0007669"/>
    <property type="project" value="TreeGrafter"/>
</dbReference>
<protein>
    <submittedName>
        <fullName evidence="6">LysR family transcriptional regulator</fullName>
    </submittedName>
</protein>
<comment type="caution">
    <text evidence="6">The sequence shown here is derived from an EMBL/GenBank/DDBJ whole genome shotgun (WGS) entry which is preliminary data.</text>
</comment>
<evidence type="ECO:0000256" key="2">
    <source>
        <dbReference type="ARBA" id="ARBA00023015"/>
    </source>
</evidence>
<dbReference type="Pfam" id="PF03466">
    <property type="entry name" value="LysR_substrate"/>
    <property type="match status" value="1"/>
</dbReference>
<evidence type="ECO:0000256" key="4">
    <source>
        <dbReference type="ARBA" id="ARBA00023163"/>
    </source>
</evidence>
<dbReference type="InterPro" id="IPR005119">
    <property type="entry name" value="LysR_subst-bd"/>
</dbReference>
<dbReference type="InterPro" id="IPR000847">
    <property type="entry name" value="LysR_HTH_N"/>
</dbReference>
<dbReference type="GeneID" id="47102837"/>
<dbReference type="RefSeq" id="WP_005439159.1">
    <property type="nucleotide sequence ID" value="NZ_BAOH01000007.1"/>
</dbReference>
<name>A0A0C1VR04_9VIBR</name>
<evidence type="ECO:0000259" key="5">
    <source>
        <dbReference type="PROSITE" id="PS50931"/>
    </source>
</evidence>
<dbReference type="Gene3D" id="1.10.10.10">
    <property type="entry name" value="Winged helix-like DNA-binding domain superfamily/Winged helix DNA-binding domain"/>
    <property type="match status" value="1"/>
</dbReference>
<evidence type="ECO:0000256" key="1">
    <source>
        <dbReference type="ARBA" id="ARBA00009437"/>
    </source>
</evidence>
<dbReference type="Pfam" id="PF00126">
    <property type="entry name" value="HTH_1"/>
    <property type="match status" value="1"/>
</dbReference>
<comment type="similarity">
    <text evidence="1">Belongs to the LysR transcriptional regulatory family.</text>
</comment>
<dbReference type="InterPro" id="IPR036390">
    <property type="entry name" value="WH_DNA-bd_sf"/>
</dbReference>
<dbReference type="PROSITE" id="PS50931">
    <property type="entry name" value="HTH_LYSR"/>
    <property type="match status" value="1"/>
</dbReference>
<dbReference type="PANTHER" id="PTHR30537:SF81">
    <property type="entry name" value="TRANSCRIPTIONAL REGULATOR-RELATED"/>
    <property type="match status" value="1"/>
</dbReference>
<dbReference type="SUPFAM" id="SSF46785">
    <property type="entry name" value="Winged helix' DNA-binding domain"/>
    <property type="match status" value="1"/>
</dbReference>
<evidence type="ECO:0000256" key="3">
    <source>
        <dbReference type="ARBA" id="ARBA00023125"/>
    </source>
</evidence>
<dbReference type="Gene3D" id="3.40.190.290">
    <property type="match status" value="1"/>
</dbReference>
<dbReference type="PANTHER" id="PTHR30537">
    <property type="entry name" value="HTH-TYPE TRANSCRIPTIONAL REGULATOR"/>
    <property type="match status" value="1"/>
</dbReference>
<dbReference type="InterPro" id="IPR036388">
    <property type="entry name" value="WH-like_DNA-bd_sf"/>
</dbReference>
<dbReference type="CDD" id="cd08422">
    <property type="entry name" value="PBP2_CrgA_like"/>
    <property type="match status" value="1"/>
</dbReference>
<keyword evidence="2" id="KW-0805">Transcription regulation</keyword>
<dbReference type="PATRIC" id="fig|1229493.5.peg.2012"/>
<accession>A0A0C1VR04</accession>
<dbReference type="EMBL" id="JPRD01000023">
    <property type="protein sequence ID" value="KIF52323.1"/>
    <property type="molecule type" value="Genomic_DNA"/>
</dbReference>
<feature type="domain" description="HTH lysR-type" evidence="5">
    <location>
        <begin position="1"/>
        <end position="58"/>
    </location>
</feature>
<keyword evidence="4" id="KW-0804">Transcription</keyword>
<sequence>MNIEHLKLFVRLASTHNISMAGQELGLSPAVASAHINKLEEGLGVRLVHRTTRKVSLTEEGQAFLPHAEEVLATVEAARGAVGVGHSAPTGTLRVTAPASFGRLHLVPALKGFMAAYPELTVDFRFSDSIIDMVEGGFDVAIRLAELKDSTLVARKLAPDRRIIVASPEYLEKHGTPKTPQELAEHECVTLMGLDNWVFETPDGHYAMRASGSFRTDNGDAMRDACIDGLGVSINSIWSVYKQLQAGELVEILEDYPLVMNASIWAVYPSSRLIAPKVRAFIDYFAEYYGQPPYWETELATHQK</sequence>
<evidence type="ECO:0000313" key="6">
    <source>
        <dbReference type="EMBL" id="KIF52323.1"/>
    </source>
</evidence>
<organism evidence="6 7">
    <name type="scientific">Vibrio owensii CAIM 1854 = LMG 25443</name>
    <dbReference type="NCBI Taxonomy" id="1229493"/>
    <lineage>
        <taxon>Bacteria</taxon>
        <taxon>Pseudomonadati</taxon>
        <taxon>Pseudomonadota</taxon>
        <taxon>Gammaproteobacteria</taxon>
        <taxon>Vibrionales</taxon>
        <taxon>Vibrionaceae</taxon>
        <taxon>Vibrio</taxon>
    </lineage>
</organism>
<dbReference type="InterPro" id="IPR058163">
    <property type="entry name" value="LysR-type_TF_proteobact-type"/>
</dbReference>
<dbReference type="FunFam" id="1.10.10.10:FF:000001">
    <property type="entry name" value="LysR family transcriptional regulator"/>
    <property type="match status" value="1"/>
</dbReference>
<dbReference type="AlphaFoldDB" id="A0A0C1VR04"/>